<dbReference type="EC" id="3.5.2.9" evidence="5"/>
<dbReference type="SUPFAM" id="SSF50891">
    <property type="entry name" value="Cyclophilin-like"/>
    <property type="match status" value="1"/>
</dbReference>
<evidence type="ECO:0000256" key="3">
    <source>
        <dbReference type="ARBA" id="ARBA00022840"/>
    </source>
</evidence>
<dbReference type="InterPro" id="IPR029000">
    <property type="entry name" value="Cyclophilin-like_dom_sf"/>
</dbReference>
<name>A0ABD7X2G2_PRIAR</name>
<dbReference type="SMART" id="SM00796">
    <property type="entry name" value="AHS1"/>
    <property type="match status" value="1"/>
</dbReference>
<accession>A0ABD7X2G2</accession>
<dbReference type="InterPro" id="IPR010016">
    <property type="entry name" value="PxpB"/>
</dbReference>
<dbReference type="AlphaFoldDB" id="A0ABD7X2G2"/>
<keyword evidence="1" id="KW-0547">Nucleotide-binding</keyword>
<dbReference type="PANTHER" id="PTHR34698">
    <property type="entry name" value="5-OXOPROLINASE SUBUNIT B"/>
    <property type="match status" value="1"/>
</dbReference>
<keyword evidence="3" id="KW-0067">ATP-binding</keyword>
<gene>
    <name evidence="5" type="primary">pxpB</name>
    <name evidence="5" type="ORF">PWO00_12680</name>
</gene>
<dbReference type="InterPro" id="IPR003833">
    <property type="entry name" value="CT_C_D"/>
</dbReference>
<evidence type="ECO:0000259" key="4">
    <source>
        <dbReference type="SMART" id="SM00796"/>
    </source>
</evidence>
<protein>
    <submittedName>
        <fullName evidence="5">5-oxoprolinase subunit PxpB</fullName>
        <ecNumber evidence="5">3.5.2.9</ecNumber>
    </submittedName>
</protein>
<dbReference type="Gene3D" id="2.40.100.10">
    <property type="entry name" value="Cyclophilin-like"/>
    <property type="match status" value="1"/>
</dbReference>
<feature type="domain" description="Carboxyltransferase" evidence="4">
    <location>
        <begin position="10"/>
        <end position="225"/>
    </location>
</feature>
<reference evidence="5 6" key="1">
    <citation type="submission" date="2023-02" db="EMBL/GenBank/DDBJ databases">
        <title>Complete genome sequence of Priestia aryabhattai G5MAi6, a methanol-tolerant strain isolated from tap water in Hong Kong.</title>
        <authorList>
            <person name="Leung K.M."/>
            <person name="Lai G.K.K."/>
            <person name="Griffin S.D.J."/>
        </authorList>
    </citation>
    <scope>NUCLEOTIDE SEQUENCE [LARGE SCALE GENOMIC DNA]</scope>
    <source>
        <strain evidence="5 6">G5MAi6</strain>
    </source>
</reference>
<dbReference type="EMBL" id="CP118718">
    <property type="protein sequence ID" value="WEA46776.1"/>
    <property type="molecule type" value="Genomic_DNA"/>
</dbReference>
<evidence type="ECO:0000313" key="5">
    <source>
        <dbReference type="EMBL" id="WEA46776.1"/>
    </source>
</evidence>
<dbReference type="RefSeq" id="WP_221815211.1">
    <property type="nucleotide sequence ID" value="NZ_CP118718.1"/>
</dbReference>
<sequence>MNQTVTKASAVISPLGDSALVITFGDSIQYDIHKQIKTCKDSIELNPFPGFIECVPAFTNLTIFYNPLEVVAAVKKKEKKEFVSPFEVVSSFLQSKLENEQTEKKLDHRTVSIPVCYGGEYGPDLEYVARHHNLTPEEVISIHSEGEYLAYMIGFAPGFPFLGGLSEKIATPRRPSPRTSIPAGSVGIAGMQTGVYPISTPGGWQLIGQTPIKLFLPEQNPPSLLQAGDIVKFEPISKEEYQELLAKEGEK</sequence>
<dbReference type="Proteomes" id="UP001220217">
    <property type="component" value="Chromosome"/>
</dbReference>
<dbReference type="SUPFAM" id="SSF160467">
    <property type="entry name" value="PH0987 N-terminal domain-like"/>
    <property type="match status" value="1"/>
</dbReference>
<dbReference type="Pfam" id="PF02682">
    <property type="entry name" value="CT_C_D"/>
    <property type="match status" value="1"/>
</dbReference>
<evidence type="ECO:0000313" key="6">
    <source>
        <dbReference type="Proteomes" id="UP001220217"/>
    </source>
</evidence>
<proteinExistence type="predicted"/>
<dbReference type="NCBIfam" id="TIGR00370">
    <property type="entry name" value="5-oxoprolinase subunit PxpB"/>
    <property type="match status" value="1"/>
</dbReference>
<dbReference type="Gene3D" id="3.30.1360.40">
    <property type="match status" value="1"/>
</dbReference>
<keyword evidence="2 5" id="KW-0378">Hydrolase</keyword>
<evidence type="ECO:0000256" key="1">
    <source>
        <dbReference type="ARBA" id="ARBA00022741"/>
    </source>
</evidence>
<dbReference type="GO" id="GO:0005524">
    <property type="term" value="F:ATP binding"/>
    <property type="evidence" value="ECO:0007669"/>
    <property type="project" value="UniProtKB-KW"/>
</dbReference>
<organism evidence="5 6">
    <name type="scientific">Priestia aryabhattai</name>
    <name type="common">Bacillus aryabhattai</name>
    <dbReference type="NCBI Taxonomy" id="412384"/>
    <lineage>
        <taxon>Bacteria</taxon>
        <taxon>Bacillati</taxon>
        <taxon>Bacillota</taxon>
        <taxon>Bacilli</taxon>
        <taxon>Bacillales</taxon>
        <taxon>Bacillaceae</taxon>
        <taxon>Priestia</taxon>
    </lineage>
</organism>
<evidence type="ECO:0000256" key="2">
    <source>
        <dbReference type="ARBA" id="ARBA00022801"/>
    </source>
</evidence>
<dbReference type="GO" id="GO:0017168">
    <property type="term" value="F:5-oxoprolinase (ATP-hydrolyzing) activity"/>
    <property type="evidence" value="ECO:0007669"/>
    <property type="project" value="UniProtKB-EC"/>
</dbReference>
<dbReference type="PANTHER" id="PTHR34698:SF2">
    <property type="entry name" value="5-OXOPROLINASE SUBUNIT B"/>
    <property type="match status" value="1"/>
</dbReference>